<dbReference type="EMBL" id="KV426002">
    <property type="protein sequence ID" value="KZV92749.1"/>
    <property type="molecule type" value="Genomic_DNA"/>
</dbReference>
<accession>A0A166AKB0</accession>
<dbReference type="AlphaFoldDB" id="A0A166AKB0"/>
<dbReference type="Proteomes" id="UP000077266">
    <property type="component" value="Unassembled WGS sequence"/>
</dbReference>
<gene>
    <name evidence="1" type="ORF">EXIGLDRAFT_836193</name>
</gene>
<organism evidence="1 2">
    <name type="scientific">Exidia glandulosa HHB12029</name>
    <dbReference type="NCBI Taxonomy" id="1314781"/>
    <lineage>
        <taxon>Eukaryota</taxon>
        <taxon>Fungi</taxon>
        <taxon>Dikarya</taxon>
        <taxon>Basidiomycota</taxon>
        <taxon>Agaricomycotina</taxon>
        <taxon>Agaricomycetes</taxon>
        <taxon>Auriculariales</taxon>
        <taxon>Exidiaceae</taxon>
        <taxon>Exidia</taxon>
    </lineage>
</organism>
<dbReference type="InParanoid" id="A0A166AKB0"/>
<proteinExistence type="predicted"/>
<evidence type="ECO:0000313" key="1">
    <source>
        <dbReference type="EMBL" id="KZV92749.1"/>
    </source>
</evidence>
<sequence length="145" mass="16300">MSQTADFVPGTAIPEGRFNIQLANSNSPLIPSWAGHPLHVIFNATRDDAKAWFLTREKDHSTGLPYFVLSSSIDPLPVMLYMAEAEITIPEKDHVPLTTTLNKENALRLSLIPTLPSYEDGRIKFYMAKFETDQVITAIVRSRNR</sequence>
<protein>
    <submittedName>
        <fullName evidence="1">Uncharacterized protein</fullName>
    </submittedName>
</protein>
<reference evidence="1 2" key="1">
    <citation type="journal article" date="2016" name="Mol. Biol. Evol.">
        <title>Comparative Genomics of Early-Diverging Mushroom-Forming Fungi Provides Insights into the Origins of Lignocellulose Decay Capabilities.</title>
        <authorList>
            <person name="Nagy L.G."/>
            <person name="Riley R."/>
            <person name="Tritt A."/>
            <person name="Adam C."/>
            <person name="Daum C."/>
            <person name="Floudas D."/>
            <person name="Sun H."/>
            <person name="Yadav J.S."/>
            <person name="Pangilinan J."/>
            <person name="Larsson K.H."/>
            <person name="Matsuura K."/>
            <person name="Barry K."/>
            <person name="Labutti K."/>
            <person name="Kuo R."/>
            <person name="Ohm R.A."/>
            <person name="Bhattacharya S.S."/>
            <person name="Shirouzu T."/>
            <person name="Yoshinaga Y."/>
            <person name="Martin F.M."/>
            <person name="Grigoriev I.V."/>
            <person name="Hibbett D.S."/>
        </authorList>
    </citation>
    <scope>NUCLEOTIDE SEQUENCE [LARGE SCALE GENOMIC DNA]</scope>
    <source>
        <strain evidence="1 2">HHB12029</strain>
    </source>
</reference>
<keyword evidence="2" id="KW-1185">Reference proteome</keyword>
<evidence type="ECO:0000313" key="2">
    <source>
        <dbReference type="Proteomes" id="UP000077266"/>
    </source>
</evidence>
<name>A0A166AKB0_EXIGL</name>